<accession>A0A7W7CJV3</accession>
<dbReference type="Gene3D" id="2.60.110.10">
    <property type="entry name" value="Thaumatin"/>
    <property type="match status" value="1"/>
</dbReference>
<dbReference type="AlphaFoldDB" id="A0A7W7CJV3"/>
<dbReference type="InterPro" id="IPR037398">
    <property type="entry name" value="Glyco_hydro_64_fam"/>
</dbReference>
<dbReference type="PROSITE" id="PS52006">
    <property type="entry name" value="GH64"/>
    <property type="match status" value="1"/>
</dbReference>
<evidence type="ECO:0000256" key="1">
    <source>
        <dbReference type="SAM" id="MobiDB-lite"/>
    </source>
</evidence>
<dbReference type="PANTHER" id="PTHR38165:SF1">
    <property type="entry name" value="GLUCANASE B"/>
    <property type="match status" value="1"/>
</dbReference>
<dbReference type="InterPro" id="IPR042517">
    <property type="entry name" value="Glyco_hydro_64_N_2"/>
</dbReference>
<feature type="chain" id="PRO_5030841870" description="GH64 domain-containing protein" evidence="2">
    <location>
        <begin position="31"/>
        <end position="396"/>
    </location>
</feature>
<keyword evidence="5" id="KW-1185">Reference proteome</keyword>
<keyword evidence="2" id="KW-0732">Signal</keyword>
<dbReference type="RefSeq" id="WP_185007455.1">
    <property type="nucleotide sequence ID" value="NZ_BAAAUI010000097.1"/>
</dbReference>
<name>A0A7W7CJV3_9PSEU</name>
<reference evidence="4 5" key="1">
    <citation type="submission" date="2020-08" db="EMBL/GenBank/DDBJ databases">
        <title>Sequencing the genomes of 1000 actinobacteria strains.</title>
        <authorList>
            <person name="Klenk H.-P."/>
        </authorList>
    </citation>
    <scope>NUCLEOTIDE SEQUENCE [LARGE SCALE GENOMIC DNA]</scope>
    <source>
        <strain evidence="4 5">DSM 44230</strain>
    </source>
</reference>
<dbReference type="Proteomes" id="UP000533598">
    <property type="component" value="Unassembled WGS sequence"/>
</dbReference>
<dbReference type="InterPro" id="IPR037176">
    <property type="entry name" value="Osmotin/thaumatin-like_sf"/>
</dbReference>
<sequence>MISRRLFLGATATALATPVIGQLAAGSASAATPQRFTLNLVNNSGSATAYAYVVGLSGNRPLFVRRDGSSYYPPSPGAPVTPLGEDPSIPLGGPGSSTTVSIPRMYGARIYVVTGQKLNFFVNPGPHIVHPSFLNPADPNINKNWTFAEFTFNEAELFANISYVDFVAAPLGLSLRSLSGRVETVPGLPAGALDGICSALQAQASREGSAWNQLIQKGPDGRNLRAMSAHYKASAFANYLGGYIDQCWSKYAGTNLVVDTQSGPGRLTGRVSGGVLRFANGEAFTKPSTADVFSCDSGPFSLAGASDVRKAIIPRLAAALNRTTLLSNPNQPHGEVASNFYRNAATNHYARIVHERLPDNRGYAFPYDDVSPGPDFSGATRSGDPGTLTVDVKRLR</sequence>
<feature type="region of interest" description="Disordered" evidence="1">
    <location>
        <begin position="374"/>
        <end position="396"/>
    </location>
</feature>
<evidence type="ECO:0000256" key="2">
    <source>
        <dbReference type="SAM" id="SignalP"/>
    </source>
</evidence>
<feature type="signal peptide" evidence="2">
    <location>
        <begin position="1"/>
        <end position="30"/>
    </location>
</feature>
<evidence type="ECO:0000313" key="5">
    <source>
        <dbReference type="Proteomes" id="UP000533598"/>
    </source>
</evidence>
<proteinExistence type="predicted"/>
<dbReference type="CDD" id="cd09220">
    <property type="entry name" value="GH64-GluB-like"/>
    <property type="match status" value="1"/>
</dbReference>
<evidence type="ECO:0000259" key="3">
    <source>
        <dbReference type="PROSITE" id="PS52006"/>
    </source>
</evidence>
<evidence type="ECO:0000313" key="4">
    <source>
        <dbReference type="EMBL" id="MBB4681121.1"/>
    </source>
</evidence>
<dbReference type="EMBL" id="JACHMH010000001">
    <property type="protein sequence ID" value="MBB4681121.1"/>
    <property type="molecule type" value="Genomic_DNA"/>
</dbReference>
<dbReference type="PANTHER" id="PTHR38165">
    <property type="match status" value="1"/>
</dbReference>
<comment type="caution">
    <text evidence="4">The sequence shown here is derived from an EMBL/GenBank/DDBJ whole genome shotgun (WGS) entry which is preliminary data.</text>
</comment>
<organism evidence="4 5">
    <name type="scientific">Crossiella cryophila</name>
    <dbReference type="NCBI Taxonomy" id="43355"/>
    <lineage>
        <taxon>Bacteria</taxon>
        <taxon>Bacillati</taxon>
        <taxon>Actinomycetota</taxon>
        <taxon>Actinomycetes</taxon>
        <taxon>Pseudonocardiales</taxon>
        <taxon>Pseudonocardiaceae</taxon>
        <taxon>Crossiella</taxon>
    </lineage>
</organism>
<protein>
    <recommendedName>
        <fullName evidence="3">GH64 domain-containing protein</fullName>
    </recommendedName>
</protein>
<dbReference type="InterPro" id="IPR006311">
    <property type="entry name" value="TAT_signal"/>
</dbReference>
<gene>
    <name evidence="4" type="ORF">HNR67_007239</name>
</gene>
<dbReference type="Gene3D" id="3.30.920.50">
    <property type="entry name" value="Beta-1,3-glucanase, C-terminal domain"/>
    <property type="match status" value="1"/>
</dbReference>
<dbReference type="PROSITE" id="PS51318">
    <property type="entry name" value="TAT"/>
    <property type="match status" value="1"/>
</dbReference>
<feature type="domain" description="GH64" evidence="3">
    <location>
        <begin position="33"/>
        <end position="383"/>
    </location>
</feature>
<dbReference type="Pfam" id="PF16483">
    <property type="entry name" value="Glyco_hydro_64"/>
    <property type="match status" value="1"/>
</dbReference>
<dbReference type="InterPro" id="IPR032477">
    <property type="entry name" value="Glyco_hydro_64"/>
</dbReference>